<feature type="chain" id="PRO_5046040095" evidence="2">
    <location>
        <begin position="36"/>
        <end position="420"/>
    </location>
</feature>
<proteinExistence type="predicted"/>
<feature type="compositionally biased region" description="Gly residues" evidence="1">
    <location>
        <begin position="404"/>
        <end position="420"/>
    </location>
</feature>
<dbReference type="EMBL" id="JAWLKB010000051">
    <property type="protein sequence ID" value="MDV6271504.1"/>
    <property type="molecule type" value="Genomic_DNA"/>
</dbReference>
<feature type="region of interest" description="Disordered" evidence="1">
    <location>
        <begin position="395"/>
        <end position="420"/>
    </location>
</feature>
<dbReference type="EC" id="3.1.4.11" evidence="3"/>
<dbReference type="CDD" id="cd08589">
    <property type="entry name" value="PI-PLCc_SaPLC1_like"/>
    <property type="match status" value="1"/>
</dbReference>
<protein>
    <submittedName>
        <fullName evidence="3">Ca2+-dependent phosphoinositide-specific phospholipase C</fullName>
        <ecNumber evidence="3">3.1.4.11</ecNumber>
    </submittedName>
</protein>
<evidence type="ECO:0000256" key="1">
    <source>
        <dbReference type="SAM" id="MobiDB-lite"/>
    </source>
</evidence>
<keyword evidence="3" id="KW-0378">Hydrolase</keyword>
<keyword evidence="2" id="KW-0732">Signal</keyword>
<comment type="caution">
    <text evidence="3">The sequence shown here is derived from an EMBL/GenBank/DDBJ whole genome shotgun (WGS) entry which is preliminary data.</text>
</comment>
<dbReference type="Proteomes" id="UP001185927">
    <property type="component" value="Unassembled WGS sequence"/>
</dbReference>
<dbReference type="Gene3D" id="3.20.20.190">
    <property type="entry name" value="Phosphatidylinositol (PI) phosphodiesterase"/>
    <property type="match status" value="1"/>
</dbReference>
<dbReference type="InterPro" id="IPR032075">
    <property type="entry name" value="PI-PLC-C1"/>
</dbReference>
<reference evidence="3 4" key="1">
    <citation type="submission" date="2023-10" db="EMBL/GenBank/DDBJ databases">
        <title>Development of a sustainable strategy for remediation of hydrocarbon-contaminated territories based on the waste exchange concept.</title>
        <authorList>
            <person name="Krivoruchko A."/>
        </authorList>
    </citation>
    <scope>NUCLEOTIDE SEQUENCE [LARGE SCALE GENOMIC DNA]</scope>
    <source>
        <strain evidence="3 4">IEGM 1203</strain>
    </source>
</reference>
<organism evidence="3 4">
    <name type="scientific">Rhodococcus globerulus</name>
    <dbReference type="NCBI Taxonomy" id="33008"/>
    <lineage>
        <taxon>Bacteria</taxon>
        <taxon>Bacillati</taxon>
        <taxon>Actinomycetota</taxon>
        <taxon>Actinomycetes</taxon>
        <taxon>Mycobacteriales</taxon>
        <taxon>Nocardiaceae</taxon>
        <taxon>Rhodococcus</taxon>
    </lineage>
</organism>
<dbReference type="Pfam" id="PF16670">
    <property type="entry name" value="PI-PLC-C1"/>
    <property type="match status" value="1"/>
</dbReference>
<dbReference type="GO" id="GO:0004435">
    <property type="term" value="F:phosphatidylinositol-4,5-bisphosphate phospholipase C activity"/>
    <property type="evidence" value="ECO:0007669"/>
    <property type="project" value="UniProtKB-EC"/>
</dbReference>
<sequence>MHSSPPSSRLKWAGRGAVAMAICSLFAGVAPPNAAADPPYPLDKTLRMNQIQTMATHNSYKPGLIPQGLPPSMANLFPGATIEQLQAGLDHGHKTLTEQINNLGVRSIELDVHADTDGGLYTETPRLAEVGAPTRMDDPAWAKPGLKVFHVAQVDQRTTCVQFVQCLGELKQWSDQNPNHLPFMVLVEFKDTDPLGGEPTPPREWGPADYDRVDAEIRSVIPKNQLVTPDDVQGKFPTLEAAVKANAWPTLDQSRGKFMFVNCNCVAPNDRQRLDYLRPDGSLKDRVLFPTSKPGNPDAAVVLADDPKDGNAIRELVKAGYMVRTRSDENTVEARRGDMTRANAAFASGAQWVSTDYPEPDPGRTNTTYQVDVPGGTPARCNPVNAPAACTSLDIENPDRLSHGNGGQGSLGGGRQTFGS</sequence>
<evidence type="ECO:0000313" key="3">
    <source>
        <dbReference type="EMBL" id="MDV6271504.1"/>
    </source>
</evidence>
<evidence type="ECO:0000256" key="2">
    <source>
        <dbReference type="SAM" id="SignalP"/>
    </source>
</evidence>
<name>A0ABU4C516_RHOGO</name>
<keyword evidence="4" id="KW-1185">Reference proteome</keyword>
<gene>
    <name evidence="3" type="ORF">R3Q16_33400</name>
</gene>
<evidence type="ECO:0000313" key="4">
    <source>
        <dbReference type="Proteomes" id="UP001185927"/>
    </source>
</evidence>
<accession>A0ABU4C516</accession>
<feature type="signal peptide" evidence="2">
    <location>
        <begin position="1"/>
        <end position="35"/>
    </location>
</feature>
<dbReference type="SUPFAM" id="SSF51695">
    <property type="entry name" value="PLC-like phosphodiesterases"/>
    <property type="match status" value="1"/>
</dbReference>
<dbReference type="InterPro" id="IPR017946">
    <property type="entry name" value="PLC-like_Pdiesterase_TIM-brl"/>
</dbReference>
<dbReference type="RefSeq" id="WP_317545994.1">
    <property type="nucleotide sequence ID" value="NZ_JAWLKB010000051.1"/>
</dbReference>